<dbReference type="Proteomes" id="UP000620147">
    <property type="component" value="Unassembled WGS sequence"/>
</dbReference>
<feature type="signal peptide" evidence="1">
    <location>
        <begin position="1"/>
        <end position="27"/>
    </location>
</feature>
<reference evidence="2 3" key="1">
    <citation type="submission" date="2020-06" db="EMBL/GenBank/DDBJ databases">
        <title>Characterization of fructooligosaccharide metabolism and fructooligosaccharide-degrading enzymes in human commensal butyrate producers.</title>
        <authorList>
            <person name="Tanno H."/>
            <person name="Fujii T."/>
            <person name="Hirano K."/>
            <person name="Maeno S."/>
            <person name="Tonozuka T."/>
            <person name="Sakamoto M."/>
            <person name="Ohkuma M."/>
            <person name="Tochio T."/>
            <person name="Endo A."/>
        </authorList>
    </citation>
    <scope>NUCLEOTIDE SEQUENCE [LARGE SCALE GENOMIC DNA]</scope>
    <source>
        <strain evidence="2 3">JCM 31056</strain>
    </source>
</reference>
<sequence length="243" mass="25879">MRSKKNMIKRLVSLLLCSAICVVAAAAADNWQYSKWTATVTGKSNIKYHSRTAITASKGLVRSTATILTTDGTQVPANYVKASAELYRGQALASYGGPVTNGALSTGVTATTGQASGQGKYTAEGTTYYMGSDGAMKEVELENVSYTMSTRSNSDVGLISEENQIHTNSVGETYGEAMAVKHLNVDVDLISAIGKNGAEGYIKTSDLPHNIPDYVPYDHEIPVYENDGVTVIDSFFISSGYAN</sequence>
<evidence type="ECO:0000313" key="2">
    <source>
        <dbReference type="EMBL" id="GFO89634.1"/>
    </source>
</evidence>
<dbReference type="EMBL" id="BLYJ01000067">
    <property type="protein sequence ID" value="GFO89634.1"/>
    <property type="molecule type" value="Genomic_DNA"/>
</dbReference>
<name>A0ABQ1E3T5_9FIRM</name>
<evidence type="ECO:0000313" key="3">
    <source>
        <dbReference type="Proteomes" id="UP000620147"/>
    </source>
</evidence>
<protein>
    <submittedName>
        <fullName evidence="2">Uncharacterized protein</fullName>
    </submittedName>
</protein>
<keyword evidence="3" id="KW-1185">Reference proteome</keyword>
<feature type="chain" id="PRO_5045159636" evidence="1">
    <location>
        <begin position="28"/>
        <end position="243"/>
    </location>
</feature>
<comment type="caution">
    <text evidence="2">The sequence shown here is derived from an EMBL/GenBank/DDBJ whole genome shotgun (WGS) entry which is preliminary data.</text>
</comment>
<keyword evidence="1" id="KW-0732">Signal</keyword>
<evidence type="ECO:0000256" key="1">
    <source>
        <dbReference type="SAM" id="SignalP"/>
    </source>
</evidence>
<gene>
    <name evidence="2" type="ORF">BUFA31_27980</name>
</gene>
<dbReference type="RefSeq" id="WP_117752364.1">
    <property type="nucleotide sequence ID" value="NZ_BLYJ01000067.1"/>
</dbReference>
<proteinExistence type="predicted"/>
<accession>A0ABQ1E3T5</accession>
<organism evidence="2 3">
    <name type="scientific">Butyricicoccus faecihominis</name>
    <dbReference type="NCBI Taxonomy" id="1712515"/>
    <lineage>
        <taxon>Bacteria</taxon>
        <taxon>Bacillati</taxon>
        <taxon>Bacillota</taxon>
        <taxon>Clostridia</taxon>
        <taxon>Eubacteriales</taxon>
        <taxon>Butyricicoccaceae</taxon>
        <taxon>Butyricicoccus</taxon>
    </lineage>
</organism>